<evidence type="ECO:0000313" key="5">
    <source>
        <dbReference type="EMBL" id="QHW32903.1"/>
    </source>
</evidence>
<dbReference type="KEGG" id="prz:GZH47_20200"/>
<dbReference type="RefSeq" id="WP_162642746.1">
    <property type="nucleotide sequence ID" value="NZ_CP048286.1"/>
</dbReference>
<dbReference type="PROSITE" id="PS50076">
    <property type="entry name" value="DNAJ_2"/>
    <property type="match status" value="1"/>
</dbReference>
<evidence type="ECO:0000259" key="4">
    <source>
        <dbReference type="PROSITE" id="PS50076"/>
    </source>
</evidence>
<dbReference type="InterPro" id="IPR036869">
    <property type="entry name" value="J_dom_sf"/>
</dbReference>
<dbReference type="EMBL" id="CP048286">
    <property type="protein sequence ID" value="QHW32903.1"/>
    <property type="molecule type" value="Genomic_DNA"/>
</dbReference>
<keyword evidence="2" id="KW-0346">Stress response</keyword>
<gene>
    <name evidence="5" type="ORF">GZH47_20200</name>
</gene>
<keyword evidence="3" id="KW-0472">Membrane</keyword>
<evidence type="ECO:0000256" key="1">
    <source>
        <dbReference type="ARBA" id="ARBA00022705"/>
    </source>
</evidence>
<dbReference type="Proteomes" id="UP000479114">
    <property type="component" value="Chromosome"/>
</dbReference>
<evidence type="ECO:0000313" key="6">
    <source>
        <dbReference type="Proteomes" id="UP000479114"/>
    </source>
</evidence>
<name>A0A6C0P4Z9_9BACL</name>
<reference evidence="5 6" key="1">
    <citation type="submission" date="2020-02" db="EMBL/GenBank/DDBJ databases">
        <title>Paenibacillus sp. nov., isolated from rhizosphere soil of tomato.</title>
        <authorList>
            <person name="Weon H.-Y."/>
            <person name="Lee S.A."/>
        </authorList>
    </citation>
    <scope>NUCLEOTIDE SEQUENCE [LARGE SCALE GENOMIC DNA]</scope>
    <source>
        <strain evidence="5 6">14171R-81</strain>
    </source>
</reference>
<evidence type="ECO:0000256" key="3">
    <source>
        <dbReference type="SAM" id="Phobius"/>
    </source>
</evidence>
<feature type="domain" description="J" evidence="4">
    <location>
        <begin position="6"/>
        <end position="75"/>
    </location>
</feature>
<protein>
    <submittedName>
        <fullName evidence="5">J domain-containing protein</fullName>
    </submittedName>
</protein>
<keyword evidence="6" id="KW-1185">Reference proteome</keyword>
<keyword evidence="3" id="KW-0812">Transmembrane</keyword>
<keyword evidence="1" id="KW-0235">DNA replication</keyword>
<dbReference type="InterPro" id="IPR001623">
    <property type="entry name" value="DnaJ_domain"/>
</dbReference>
<evidence type="ECO:0000256" key="2">
    <source>
        <dbReference type="ARBA" id="ARBA00023016"/>
    </source>
</evidence>
<sequence>MDERKKAYELLGLPEGASKEEAETKYSLLIRRDRASRQREDSKQSDEQRLYLEEINKAYKTILEYEEKKTVEQYNASAYGRYKGMAGSAEKIDHFFSYYKFHLLGVIALILVVIYGTKGYIDHRNHAAALAKLPPIDVSVSFYGEYLTKDGSHILSDLSPLEADILSDFPQWKRVKAFYTYLHKDMDKQEDLGFLEKSSIDLTMNQPDVYILDKTNFTRLAAVGAFLPLDGANAAKLGPGLKPELELKAKMLVDDENAPEEHVYGIDISASPLFKGLPLVGKEYIAAIGAFPDRPDHAFEFIKKFAE</sequence>
<accession>A0A6C0P4Z9</accession>
<proteinExistence type="predicted"/>
<keyword evidence="3" id="KW-1133">Transmembrane helix</keyword>
<dbReference type="SUPFAM" id="SSF46565">
    <property type="entry name" value="Chaperone J-domain"/>
    <property type="match status" value="1"/>
</dbReference>
<dbReference type="Gene3D" id="1.10.287.110">
    <property type="entry name" value="DnaJ domain"/>
    <property type="match status" value="1"/>
</dbReference>
<feature type="transmembrane region" description="Helical" evidence="3">
    <location>
        <begin position="101"/>
        <end position="121"/>
    </location>
</feature>
<dbReference type="AlphaFoldDB" id="A0A6C0P4Z9"/>
<dbReference type="GO" id="GO:0006260">
    <property type="term" value="P:DNA replication"/>
    <property type="evidence" value="ECO:0007669"/>
    <property type="project" value="UniProtKB-KW"/>
</dbReference>
<organism evidence="5 6">
    <name type="scientific">Paenibacillus rhizovicinus</name>
    <dbReference type="NCBI Taxonomy" id="2704463"/>
    <lineage>
        <taxon>Bacteria</taxon>
        <taxon>Bacillati</taxon>
        <taxon>Bacillota</taxon>
        <taxon>Bacilli</taxon>
        <taxon>Bacillales</taxon>
        <taxon>Paenibacillaceae</taxon>
        <taxon>Paenibacillus</taxon>
    </lineage>
</organism>